<accession>A0A1L0DAS9</accession>
<gene>
    <name evidence="4" type="ORF">SAMEA4029009_CIC11G00000001607</name>
</gene>
<sequence>MDLRNLSSTPNQLDSVIQRRPSLSSLSSASGYDSSTYGNTGPSANVIPSSQPGASTPQMGQLRLAPGLNRLYAGMLNNSSSSNLVSSTIPPTAVSTDVGPWVEEQKQQQSLNVTSLDNGKKDLSVMVPGSVKVPQSPTNSMTANISTVTVNTSANIDDDDELIPTAIVIKNIPFAIKKEQLLDVMTKLNLPLPYAFNYHFDNGVFRGLAFANFTLTEETSMVVNHLNGREIGGRKLRVEYKKMLPLQERERIEREKREKRGQLEEQHRSASNASLASLMSAASTTAATKNLSVNGQLFNTQTERLFVQFPPSSVNMPPVDLNFNDPEVLELYSQLLTYRDDNSKLIFELAFSPTLPLNQRKVLSLLCSFLNLLELYDNGFIIIRRKPGQQTIQQRQQQSATFNPHSHPQQAAPNQQSLQHLQQLLQQQHQHQHQQQQQQQSAVQNGVQPLHSSSMMNLNQLPALLGNYPANIQQTVPHAPELLRSHSQSALPLPRLRQQTSTPVQQLYSQYQPPSSQQPKQQVPLNSKYQSYGMYGSASTSGGGQLLSQMGTPASSAAALLRSSNNRSFVDVRSNNAFPVNASVSGSPTPQHSNIQSSNLYQQQGLAYFQGGHISQPGTPLGNNELNNRFAPFGQHAHLTGSLTSLQPTSAASEEFPINEPLSSKFSALNMTNGYDQQKAGGIWGAKK</sequence>
<feature type="compositionally biased region" description="Polar residues" evidence="2">
    <location>
        <begin position="399"/>
        <end position="414"/>
    </location>
</feature>
<dbReference type="GO" id="GO:0043328">
    <property type="term" value="P:protein transport to vacuole involved in ubiquitin-dependent protein catabolic process via the multivesicular body sorting pathway"/>
    <property type="evidence" value="ECO:0007669"/>
    <property type="project" value="TreeGrafter"/>
</dbReference>
<evidence type="ECO:0000313" key="4">
    <source>
        <dbReference type="EMBL" id="SGZ53088.1"/>
    </source>
</evidence>
<evidence type="ECO:0000313" key="5">
    <source>
        <dbReference type="Proteomes" id="UP000182259"/>
    </source>
</evidence>
<dbReference type="InterPro" id="IPR035979">
    <property type="entry name" value="RBD_domain_sf"/>
</dbReference>
<dbReference type="PANTHER" id="PTHR23030:SF30">
    <property type="entry name" value="TYROSINE-PROTEIN PHOSPHATASE NON-RECEPTOR TYPE 23"/>
    <property type="match status" value="1"/>
</dbReference>
<dbReference type="EMBL" id="LT635766">
    <property type="protein sequence ID" value="SGZ53088.1"/>
    <property type="molecule type" value="Genomic_DNA"/>
</dbReference>
<dbReference type="GO" id="GO:0005768">
    <property type="term" value="C:endosome"/>
    <property type="evidence" value="ECO:0007669"/>
    <property type="project" value="TreeGrafter"/>
</dbReference>
<feature type="region of interest" description="Disordered" evidence="2">
    <location>
        <begin position="498"/>
        <end position="524"/>
    </location>
</feature>
<dbReference type="Proteomes" id="UP000182259">
    <property type="component" value="Chromosome III"/>
</dbReference>
<feature type="compositionally biased region" description="Low complexity" evidence="2">
    <location>
        <begin position="22"/>
        <end position="35"/>
    </location>
</feature>
<feature type="compositionally biased region" description="Polar residues" evidence="2">
    <location>
        <begin position="36"/>
        <end position="59"/>
    </location>
</feature>
<dbReference type="InterPro" id="IPR000504">
    <property type="entry name" value="RRM_dom"/>
</dbReference>
<feature type="region of interest" description="Disordered" evidence="2">
    <location>
        <begin position="251"/>
        <end position="274"/>
    </location>
</feature>
<dbReference type="PROSITE" id="PS50102">
    <property type="entry name" value="RRM"/>
    <property type="match status" value="1"/>
</dbReference>
<dbReference type="CDD" id="cd12253">
    <property type="entry name" value="RRM_PIN4_like"/>
    <property type="match status" value="1"/>
</dbReference>
<dbReference type="FunFam" id="3.30.70.330:FF:001151">
    <property type="entry name" value="RNA-binding protein PIN4"/>
    <property type="match status" value="1"/>
</dbReference>
<feature type="compositionally biased region" description="Low complexity" evidence="2">
    <location>
        <begin position="503"/>
        <end position="524"/>
    </location>
</feature>
<evidence type="ECO:0000256" key="1">
    <source>
        <dbReference type="PROSITE-ProRule" id="PRU00176"/>
    </source>
</evidence>
<protein>
    <submittedName>
        <fullName evidence="4">CIC11C00000001607</fullName>
    </submittedName>
</protein>
<name>A0A1L0DAS9_9ASCO</name>
<feature type="region of interest" description="Disordered" evidence="2">
    <location>
        <begin position="392"/>
        <end position="446"/>
    </location>
</feature>
<dbReference type="SMART" id="SM00360">
    <property type="entry name" value="RRM"/>
    <property type="match status" value="1"/>
</dbReference>
<organism evidence="4 5">
    <name type="scientific">Sungouiella intermedia</name>
    <dbReference type="NCBI Taxonomy" id="45354"/>
    <lineage>
        <taxon>Eukaryota</taxon>
        <taxon>Fungi</taxon>
        <taxon>Dikarya</taxon>
        <taxon>Ascomycota</taxon>
        <taxon>Saccharomycotina</taxon>
        <taxon>Pichiomycetes</taxon>
        <taxon>Metschnikowiaceae</taxon>
        <taxon>Sungouiella</taxon>
    </lineage>
</organism>
<reference evidence="4 5" key="1">
    <citation type="submission" date="2016-10" db="EMBL/GenBank/DDBJ databases">
        <authorList>
            <person name="de Groot N.N."/>
        </authorList>
    </citation>
    <scope>NUCLEOTIDE SEQUENCE [LARGE SCALE GENOMIC DNA]</scope>
    <source>
        <strain evidence="4 5">PYCC 4715</strain>
    </source>
</reference>
<keyword evidence="1" id="KW-0694">RNA-binding</keyword>
<dbReference type="InterPro" id="IPR012677">
    <property type="entry name" value="Nucleotide-bd_a/b_plait_sf"/>
</dbReference>
<dbReference type="SUPFAM" id="SSF54928">
    <property type="entry name" value="RNA-binding domain, RBD"/>
    <property type="match status" value="1"/>
</dbReference>
<evidence type="ECO:0000256" key="2">
    <source>
        <dbReference type="SAM" id="MobiDB-lite"/>
    </source>
</evidence>
<dbReference type="AlphaFoldDB" id="A0A1L0DAS9"/>
<dbReference type="PANTHER" id="PTHR23030">
    <property type="entry name" value="PCD6 INTERACTING PROTEIN-RELATED"/>
    <property type="match status" value="1"/>
</dbReference>
<evidence type="ECO:0000259" key="3">
    <source>
        <dbReference type="PROSITE" id="PS50102"/>
    </source>
</evidence>
<feature type="compositionally biased region" description="Polar residues" evidence="2">
    <location>
        <begin position="1"/>
        <end position="15"/>
    </location>
</feature>
<dbReference type="Pfam" id="PF00076">
    <property type="entry name" value="RRM_1"/>
    <property type="match status" value="1"/>
</dbReference>
<feature type="compositionally biased region" description="Basic and acidic residues" evidence="2">
    <location>
        <begin position="251"/>
        <end position="268"/>
    </location>
</feature>
<proteinExistence type="predicted"/>
<dbReference type="Gene3D" id="3.30.70.330">
    <property type="match status" value="1"/>
</dbReference>
<dbReference type="GO" id="GO:0003723">
    <property type="term" value="F:RNA binding"/>
    <property type="evidence" value="ECO:0007669"/>
    <property type="project" value="UniProtKB-UniRule"/>
</dbReference>
<dbReference type="InterPro" id="IPR034186">
    <property type="entry name" value="PIN4-like_RRM"/>
</dbReference>
<feature type="region of interest" description="Disordered" evidence="2">
    <location>
        <begin position="1"/>
        <end position="60"/>
    </location>
</feature>
<feature type="domain" description="RRM" evidence="3">
    <location>
        <begin position="165"/>
        <end position="243"/>
    </location>
</feature>
<feature type="compositionally biased region" description="Low complexity" evidence="2">
    <location>
        <begin position="415"/>
        <end position="441"/>
    </location>
</feature>